<keyword evidence="2 4" id="KW-0238">DNA-binding</keyword>
<feature type="domain" description="HTH tetR-type" evidence="5">
    <location>
        <begin position="5"/>
        <end position="65"/>
    </location>
</feature>
<dbReference type="SUPFAM" id="SSF48498">
    <property type="entry name" value="Tetracyclin repressor-like, C-terminal domain"/>
    <property type="match status" value="1"/>
</dbReference>
<evidence type="ECO:0000256" key="2">
    <source>
        <dbReference type="ARBA" id="ARBA00023125"/>
    </source>
</evidence>
<name>A0A4Y3R004_STRCI</name>
<protein>
    <submittedName>
        <fullName evidence="6">TetR family transcriptional regulator</fullName>
    </submittedName>
</protein>
<comment type="caution">
    <text evidence="6">The sequence shown here is derived from an EMBL/GenBank/DDBJ whole genome shotgun (WGS) entry which is preliminary data.</text>
</comment>
<dbReference type="InterPro" id="IPR036271">
    <property type="entry name" value="Tet_transcr_reg_TetR-rel_C_sf"/>
</dbReference>
<dbReference type="Gene3D" id="1.10.357.10">
    <property type="entry name" value="Tetracycline Repressor, domain 2"/>
    <property type="match status" value="1"/>
</dbReference>
<evidence type="ECO:0000256" key="4">
    <source>
        <dbReference type="PROSITE-ProRule" id="PRU00335"/>
    </source>
</evidence>
<dbReference type="InterPro" id="IPR009057">
    <property type="entry name" value="Homeodomain-like_sf"/>
</dbReference>
<evidence type="ECO:0000259" key="5">
    <source>
        <dbReference type="PROSITE" id="PS50977"/>
    </source>
</evidence>
<dbReference type="InterPro" id="IPR001647">
    <property type="entry name" value="HTH_TetR"/>
</dbReference>
<evidence type="ECO:0000256" key="3">
    <source>
        <dbReference type="ARBA" id="ARBA00023163"/>
    </source>
</evidence>
<dbReference type="PANTHER" id="PTHR47506">
    <property type="entry name" value="TRANSCRIPTIONAL REGULATORY PROTEIN"/>
    <property type="match status" value="1"/>
</dbReference>
<gene>
    <name evidence="6" type="ORF">SCA03_27980</name>
</gene>
<dbReference type="OrthoDB" id="4214267at2"/>
<feature type="DNA-binding region" description="H-T-H motif" evidence="4">
    <location>
        <begin position="28"/>
        <end position="47"/>
    </location>
</feature>
<dbReference type="EMBL" id="BJMM01000011">
    <property type="protein sequence ID" value="GEB50247.1"/>
    <property type="molecule type" value="Genomic_DNA"/>
</dbReference>
<keyword evidence="1" id="KW-0805">Transcription regulation</keyword>
<dbReference type="Pfam" id="PF00440">
    <property type="entry name" value="TetR_N"/>
    <property type="match status" value="1"/>
</dbReference>
<dbReference type="Pfam" id="PF16925">
    <property type="entry name" value="TetR_C_13"/>
    <property type="match status" value="1"/>
</dbReference>
<dbReference type="PANTHER" id="PTHR47506:SF3">
    <property type="entry name" value="HTH-TYPE TRANSCRIPTIONAL REGULATOR LMRA"/>
    <property type="match status" value="1"/>
</dbReference>
<dbReference type="Proteomes" id="UP000319210">
    <property type="component" value="Unassembled WGS sequence"/>
</dbReference>
<keyword evidence="3" id="KW-0804">Transcription</keyword>
<organism evidence="6 7">
    <name type="scientific">Streptomyces cacaoi</name>
    <dbReference type="NCBI Taxonomy" id="1898"/>
    <lineage>
        <taxon>Bacteria</taxon>
        <taxon>Bacillati</taxon>
        <taxon>Actinomycetota</taxon>
        <taxon>Actinomycetes</taxon>
        <taxon>Kitasatosporales</taxon>
        <taxon>Streptomycetaceae</taxon>
        <taxon>Streptomyces</taxon>
    </lineage>
</organism>
<dbReference type="AlphaFoldDB" id="A0A4Y3R004"/>
<evidence type="ECO:0000313" key="7">
    <source>
        <dbReference type="Proteomes" id="UP000319210"/>
    </source>
</evidence>
<dbReference type="PROSITE" id="PS50977">
    <property type="entry name" value="HTH_TETR_2"/>
    <property type="match status" value="1"/>
</dbReference>
<accession>A0A4Y3R004</accession>
<sequence>MDNEVTIESRVLDAADALFYAHGIQSVGMDRIRDVSGVPLKQIYRCFPSKGALIEAYLRRRDEWARTELEKRVAAQVGSTERVLAVFDWLYDWFDDPGFRGCAFLNAYGELGAKSPGVARVVREHKAVVRGYLGRLADETGASGADRLADQLAVLVDGAMSAAAVTGTPAPARQARAAAETLIGAAAP</sequence>
<evidence type="ECO:0000256" key="1">
    <source>
        <dbReference type="ARBA" id="ARBA00023015"/>
    </source>
</evidence>
<reference evidence="6 7" key="1">
    <citation type="submission" date="2019-06" db="EMBL/GenBank/DDBJ databases">
        <title>Whole genome shotgun sequence of Streptomyces cacaoi subsp. cacaoi NBRC 12748.</title>
        <authorList>
            <person name="Hosoyama A."/>
            <person name="Uohara A."/>
            <person name="Ohji S."/>
            <person name="Ichikawa N."/>
        </authorList>
    </citation>
    <scope>NUCLEOTIDE SEQUENCE [LARGE SCALE GENOMIC DNA]</scope>
    <source>
        <strain evidence="6 7">NBRC 12748</strain>
    </source>
</reference>
<keyword evidence="7" id="KW-1185">Reference proteome</keyword>
<proteinExistence type="predicted"/>
<dbReference type="GO" id="GO:0003677">
    <property type="term" value="F:DNA binding"/>
    <property type="evidence" value="ECO:0007669"/>
    <property type="project" value="UniProtKB-UniRule"/>
</dbReference>
<dbReference type="InterPro" id="IPR011075">
    <property type="entry name" value="TetR_C"/>
</dbReference>
<dbReference type="RefSeq" id="WP_030882520.1">
    <property type="nucleotide sequence ID" value="NZ_BJMM01000011.1"/>
</dbReference>
<dbReference type="SUPFAM" id="SSF46689">
    <property type="entry name" value="Homeodomain-like"/>
    <property type="match status" value="1"/>
</dbReference>
<evidence type="ECO:0000313" key="6">
    <source>
        <dbReference type="EMBL" id="GEB50247.1"/>
    </source>
</evidence>